<proteinExistence type="predicted"/>
<dbReference type="Proteomes" id="UP001305815">
    <property type="component" value="Chromosome"/>
</dbReference>
<evidence type="ECO:0000256" key="1">
    <source>
        <dbReference type="SAM" id="Phobius"/>
    </source>
</evidence>
<keyword evidence="1" id="KW-0472">Membrane</keyword>
<sequence length="60" mass="6807">MYRISRILLLIIGLVLSTGAAILFGFTETELSWSVCMAVWMAGFGMIRFSSRKYTGERRV</sequence>
<organism evidence="2 3">
    <name type="scientific">Claveliimonas bilis</name>
    <dbReference type="NCBI Taxonomy" id="3028070"/>
    <lineage>
        <taxon>Bacteria</taxon>
        <taxon>Bacillati</taxon>
        <taxon>Bacillota</taxon>
        <taxon>Clostridia</taxon>
        <taxon>Lachnospirales</taxon>
        <taxon>Lachnospiraceae</taxon>
        <taxon>Claveliimonas</taxon>
    </lineage>
</organism>
<accession>A0ABN6Z2K7</accession>
<feature type="transmembrane region" description="Helical" evidence="1">
    <location>
        <begin position="7"/>
        <end position="25"/>
    </location>
</feature>
<keyword evidence="3" id="KW-1185">Reference proteome</keyword>
<dbReference type="InterPro" id="IPR036259">
    <property type="entry name" value="MFS_trans_sf"/>
</dbReference>
<evidence type="ECO:0000313" key="3">
    <source>
        <dbReference type="Proteomes" id="UP001305815"/>
    </source>
</evidence>
<dbReference type="EMBL" id="AP027742">
    <property type="protein sequence ID" value="BDZ76787.1"/>
    <property type="molecule type" value="Genomic_DNA"/>
</dbReference>
<evidence type="ECO:0000313" key="2">
    <source>
        <dbReference type="EMBL" id="BDZ76787.1"/>
    </source>
</evidence>
<keyword evidence="1" id="KW-1133">Transmembrane helix</keyword>
<gene>
    <name evidence="2" type="ORF">Lac1_09700</name>
</gene>
<dbReference type="SUPFAM" id="SSF103473">
    <property type="entry name" value="MFS general substrate transporter"/>
    <property type="match status" value="1"/>
</dbReference>
<keyword evidence="1" id="KW-0812">Transmembrane</keyword>
<reference evidence="3" key="1">
    <citation type="journal article" date="2023" name="Int. J. Syst. Evol. Microbiol.">
        <title>Claveliimonas bilis gen. nov., sp. nov., deoxycholic acid-producing bacteria isolated from human faeces, and reclassification of Sellimonas monacensis Zenner et al. 2021 as Claveliimonas monacensis comb. nov.</title>
        <authorList>
            <person name="Hisatomi A."/>
            <person name="Kastawa N.W.E.P.G."/>
            <person name="Song I."/>
            <person name="Ohkuma M."/>
            <person name="Fukiya S."/>
            <person name="Sakamoto M."/>
        </authorList>
    </citation>
    <scope>NUCLEOTIDE SEQUENCE [LARGE SCALE GENOMIC DNA]</scope>
    <source>
        <strain evidence="3">12BBH14</strain>
    </source>
</reference>
<name>A0ABN6Z2K7_9FIRM</name>
<protein>
    <submittedName>
        <fullName evidence="2">Uncharacterized protein</fullName>
    </submittedName>
</protein>
<feature type="transmembrane region" description="Helical" evidence="1">
    <location>
        <begin position="31"/>
        <end position="49"/>
    </location>
</feature>